<gene>
    <name evidence="3" type="ORF">FHR94_000479</name>
</gene>
<name>A0A839V957_9GAMM</name>
<dbReference type="EMBL" id="JACHXP010000002">
    <property type="protein sequence ID" value="MBB3189257.1"/>
    <property type="molecule type" value="Genomic_DNA"/>
</dbReference>
<feature type="transmembrane region" description="Helical" evidence="1">
    <location>
        <begin position="17"/>
        <end position="39"/>
    </location>
</feature>
<keyword evidence="1" id="KW-0812">Transmembrane</keyword>
<proteinExistence type="predicted"/>
<keyword evidence="1" id="KW-0472">Membrane</keyword>
<keyword evidence="1" id="KW-1133">Transmembrane helix</keyword>
<feature type="domain" description="TadE-like" evidence="2">
    <location>
        <begin position="11"/>
        <end position="53"/>
    </location>
</feature>
<dbReference type="Pfam" id="PF07811">
    <property type="entry name" value="TadE"/>
    <property type="match status" value="1"/>
</dbReference>
<organism evidence="3 4">
    <name type="scientific">Halomonas cerina</name>
    <dbReference type="NCBI Taxonomy" id="447424"/>
    <lineage>
        <taxon>Bacteria</taxon>
        <taxon>Pseudomonadati</taxon>
        <taxon>Pseudomonadota</taxon>
        <taxon>Gammaproteobacteria</taxon>
        <taxon>Oceanospirillales</taxon>
        <taxon>Halomonadaceae</taxon>
        <taxon>Halomonas</taxon>
    </lineage>
</organism>
<evidence type="ECO:0000313" key="3">
    <source>
        <dbReference type="EMBL" id="MBB3189257.1"/>
    </source>
</evidence>
<protein>
    <submittedName>
        <fullName evidence="3">Flp pilus assembly protein TadG</fullName>
    </submittedName>
</protein>
<comment type="caution">
    <text evidence="3">The sequence shown here is derived from an EMBL/GenBank/DDBJ whole genome shotgun (WGS) entry which is preliminary data.</text>
</comment>
<keyword evidence="4" id="KW-1185">Reference proteome</keyword>
<dbReference type="InterPro" id="IPR012495">
    <property type="entry name" value="TadE-like_dom"/>
</dbReference>
<accession>A0A839V957</accession>
<evidence type="ECO:0000259" key="2">
    <source>
        <dbReference type="Pfam" id="PF07811"/>
    </source>
</evidence>
<dbReference type="RefSeq" id="WP_183324015.1">
    <property type="nucleotide sequence ID" value="NZ_JACHXP010000002.1"/>
</dbReference>
<dbReference type="Proteomes" id="UP000547614">
    <property type="component" value="Unassembled WGS sequence"/>
</dbReference>
<dbReference type="AlphaFoldDB" id="A0A839V957"/>
<sequence>MKIGSRRHQEGSETVEFAISATLLFLLLFGIIEFSVALFDKATLTNASREGARTGILFRPAPRDTTVGGAEDAAIEQAVRDYAEQYLISLGGEPPDGMEVSISRSDASMSPGSSVTVTVDYAYQFLLLPGFVAGLGDFIDLSATTVMRAE</sequence>
<evidence type="ECO:0000313" key="4">
    <source>
        <dbReference type="Proteomes" id="UP000547614"/>
    </source>
</evidence>
<reference evidence="3 4" key="1">
    <citation type="submission" date="2020-08" db="EMBL/GenBank/DDBJ databases">
        <title>Genomic Encyclopedia of Type Strains, Phase III (KMG-III): the genomes of soil and plant-associated and newly described type strains.</title>
        <authorList>
            <person name="Whitman W."/>
        </authorList>
    </citation>
    <scope>NUCLEOTIDE SEQUENCE [LARGE SCALE GENOMIC DNA]</scope>
    <source>
        <strain evidence="3 4">CECT 7282</strain>
    </source>
</reference>
<evidence type="ECO:0000256" key="1">
    <source>
        <dbReference type="SAM" id="Phobius"/>
    </source>
</evidence>